<keyword evidence="9 19" id="KW-0285">Flavoprotein</keyword>
<comment type="similarity">
    <text evidence="19">Belongs to the MurB family.</text>
</comment>
<dbReference type="EMBL" id="CP002829">
    <property type="protein sequence ID" value="AEH23042.1"/>
    <property type="molecule type" value="Genomic_DNA"/>
</dbReference>
<comment type="function">
    <text evidence="2 19">Cell wall formation.</text>
</comment>
<comment type="catalytic activity">
    <reaction evidence="18 19">
        <text>UDP-N-acetyl-alpha-D-muramate + NADP(+) = UDP-N-acetyl-3-O-(1-carboxyvinyl)-alpha-D-glucosamine + NADPH + H(+)</text>
        <dbReference type="Rhea" id="RHEA:12248"/>
        <dbReference type="ChEBI" id="CHEBI:15378"/>
        <dbReference type="ChEBI" id="CHEBI:57783"/>
        <dbReference type="ChEBI" id="CHEBI:58349"/>
        <dbReference type="ChEBI" id="CHEBI:68483"/>
        <dbReference type="ChEBI" id="CHEBI:70757"/>
        <dbReference type="EC" id="1.3.1.98"/>
    </reaction>
</comment>
<keyword evidence="11 19" id="KW-0521">NADP</keyword>
<keyword evidence="15 19" id="KW-0131">Cell cycle</keyword>
<evidence type="ECO:0000256" key="3">
    <source>
        <dbReference type="ARBA" id="ARBA00004496"/>
    </source>
</evidence>
<sequence length="310" mass="34847">MKKDQKMWFKELDEGLRKLNVFFKIDEPLAPYTSIKVGGPCRRMIFPEKEEYLLAILKFLEEKEIPFFILGGGSKLLVSDEGFDGVVINLSKFRGIQIVKESKENIILEILAGTRINEIIGMGIKEGFGGIEFLGGIPATLGGAIKMNAGAFGNTISQLVKSIKIFKNRKIKTIEAKEDLWEYRKFKEDGIVISAELELKKMEKGKIINLLKKYLEKRKESQPLFEKTFGSVFKNPPSLYAGALIEACNLKGYQIGSAKISEKHANFIVNLGNAKASEILQLMKLVQEKVFLKFGIKLEPEVNFLGCSLQ</sequence>
<evidence type="ECO:0000256" key="2">
    <source>
        <dbReference type="ARBA" id="ARBA00003921"/>
    </source>
</evidence>
<dbReference type="HAMAP" id="MF_00037">
    <property type="entry name" value="MurB"/>
    <property type="match status" value="1"/>
</dbReference>
<protein>
    <recommendedName>
        <fullName evidence="6 19">UDP-N-acetylenolpyruvoylglucosamine reductase</fullName>
        <ecNumber evidence="5 19">1.3.1.98</ecNumber>
    </recommendedName>
    <alternativeName>
        <fullName evidence="17 19">UDP-N-acetylmuramate dehydrogenase</fullName>
    </alternativeName>
</protein>
<dbReference type="PROSITE" id="PS51387">
    <property type="entry name" value="FAD_PCMH"/>
    <property type="match status" value="1"/>
</dbReference>
<feature type="active site" description="Proton donor" evidence="19">
    <location>
        <position position="231"/>
    </location>
</feature>
<evidence type="ECO:0000256" key="10">
    <source>
        <dbReference type="ARBA" id="ARBA00022827"/>
    </source>
</evidence>
<dbReference type="Gene3D" id="3.30.43.10">
    <property type="entry name" value="Uridine Diphospho-n-acetylenolpyruvylglucosamine Reductase, domain 2"/>
    <property type="match status" value="1"/>
</dbReference>
<keyword evidence="16 19" id="KW-0961">Cell wall biogenesis/degradation</keyword>
<evidence type="ECO:0000256" key="14">
    <source>
        <dbReference type="ARBA" id="ARBA00023002"/>
    </source>
</evidence>
<dbReference type="NCBIfam" id="TIGR00179">
    <property type="entry name" value="murB"/>
    <property type="match status" value="1"/>
</dbReference>
<dbReference type="STRING" id="795359.TOPB45_0945"/>
<dbReference type="GO" id="GO:0051301">
    <property type="term" value="P:cell division"/>
    <property type="evidence" value="ECO:0007669"/>
    <property type="project" value="UniProtKB-KW"/>
</dbReference>
<dbReference type="SUPFAM" id="SSF56176">
    <property type="entry name" value="FAD-binding/transporter-associated domain-like"/>
    <property type="match status" value="1"/>
</dbReference>
<keyword evidence="13 19" id="KW-0573">Peptidoglycan synthesis</keyword>
<dbReference type="Proteomes" id="UP000006583">
    <property type="component" value="Chromosome"/>
</dbReference>
<dbReference type="GO" id="GO:0071949">
    <property type="term" value="F:FAD binding"/>
    <property type="evidence" value="ECO:0007669"/>
    <property type="project" value="InterPro"/>
</dbReference>
<dbReference type="GO" id="GO:0009252">
    <property type="term" value="P:peptidoglycan biosynthetic process"/>
    <property type="evidence" value="ECO:0007669"/>
    <property type="project" value="UniProtKB-UniRule"/>
</dbReference>
<comment type="cofactor">
    <cofactor evidence="1 19">
        <name>FAD</name>
        <dbReference type="ChEBI" id="CHEBI:57692"/>
    </cofactor>
</comment>
<evidence type="ECO:0000256" key="17">
    <source>
        <dbReference type="ARBA" id="ARBA00031026"/>
    </source>
</evidence>
<keyword evidence="12 19" id="KW-0133">Cell shape</keyword>
<evidence type="ECO:0000256" key="13">
    <source>
        <dbReference type="ARBA" id="ARBA00022984"/>
    </source>
</evidence>
<comment type="pathway">
    <text evidence="4 19">Cell wall biogenesis; peptidoglycan biosynthesis.</text>
</comment>
<dbReference type="NCBIfam" id="NF010480">
    <property type="entry name" value="PRK13905.1"/>
    <property type="match status" value="1"/>
</dbReference>
<dbReference type="Gene3D" id="3.90.78.10">
    <property type="entry name" value="UDP-N-acetylenolpyruvoylglucosamine reductase, C-terminal domain"/>
    <property type="match status" value="1"/>
</dbReference>
<evidence type="ECO:0000313" key="21">
    <source>
        <dbReference type="EMBL" id="AEH23042.1"/>
    </source>
</evidence>
<dbReference type="Pfam" id="PF01565">
    <property type="entry name" value="FAD_binding_4"/>
    <property type="match status" value="1"/>
</dbReference>
<organism evidence="21 22">
    <name type="scientific">Thermodesulfobacterium geofontis (strain OPF15)</name>
    <dbReference type="NCBI Taxonomy" id="795359"/>
    <lineage>
        <taxon>Bacteria</taxon>
        <taxon>Pseudomonadati</taxon>
        <taxon>Thermodesulfobacteriota</taxon>
        <taxon>Thermodesulfobacteria</taxon>
        <taxon>Thermodesulfobacteriales</taxon>
        <taxon>Thermodesulfobacteriaceae</taxon>
        <taxon>Thermodesulfobacterium</taxon>
    </lineage>
</organism>
<dbReference type="InterPro" id="IPR011601">
    <property type="entry name" value="MurB_C"/>
</dbReference>
<dbReference type="GO" id="GO:0005829">
    <property type="term" value="C:cytosol"/>
    <property type="evidence" value="ECO:0007669"/>
    <property type="project" value="TreeGrafter"/>
</dbReference>
<dbReference type="InterPro" id="IPR006094">
    <property type="entry name" value="Oxid_FAD_bind_N"/>
</dbReference>
<dbReference type="eggNOG" id="COG0812">
    <property type="taxonomic scope" value="Bacteria"/>
</dbReference>
<evidence type="ECO:0000256" key="7">
    <source>
        <dbReference type="ARBA" id="ARBA00022490"/>
    </source>
</evidence>
<evidence type="ECO:0000256" key="1">
    <source>
        <dbReference type="ARBA" id="ARBA00001974"/>
    </source>
</evidence>
<evidence type="ECO:0000256" key="16">
    <source>
        <dbReference type="ARBA" id="ARBA00023316"/>
    </source>
</evidence>
<comment type="subcellular location">
    <subcellularLocation>
        <location evidence="3 19">Cytoplasm</location>
    </subcellularLocation>
</comment>
<dbReference type="PANTHER" id="PTHR21071:SF4">
    <property type="entry name" value="UDP-N-ACETYLENOLPYRUVOYLGLUCOSAMINE REDUCTASE"/>
    <property type="match status" value="1"/>
</dbReference>
<keyword evidence="14 19" id="KW-0560">Oxidoreductase</keyword>
<dbReference type="KEGG" id="top:TOPB45_0945"/>
<dbReference type="Gene3D" id="3.30.465.10">
    <property type="match status" value="1"/>
</dbReference>
<dbReference type="PANTHER" id="PTHR21071">
    <property type="entry name" value="UDP-N-ACETYLENOLPYRUVOYLGLUCOSAMINE REDUCTASE"/>
    <property type="match status" value="1"/>
</dbReference>
<keyword evidence="7 19" id="KW-0963">Cytoplasm</keyword>
<evidence type="ECO:0000256" key="15">
    <source>
        <dbReference type="ARBA" id="ARBA00023306"/>
    </source>
</evidence>
<dbReference type="InterPro" id="IPR003170">
    <property type="entry name" value="MurB"/>
</dbReference>
<dbReference type="InterPro" id="IPR036318">
    <property type="entry name" value="FAD-bd_PCMH-like_sf"/>
</dbReference>
<evidence type="ECO:0000256" key="11">
    <source>
        <dbReference type="ARBA" id="ARBA00022857"/>
    </source>
</evidence>
<gene>
    <name evidence="19" type="primary">murB</name>
    <name evidence="21" type="ordered locus">TOPB45_0945</name>
</gene>
<dbReference type="AlphaFoldDB" id="F8C5Q6"/>
<dbReference type="GO" id="GO:0008762">
    <property type="term" value="F:UDP-N-acetylmuramate dehydrogenase activity"/>
    <property type="evidence" value="ECO:0007669"/>
    <property type="project" value="UniProtKB-UniRule"/>
</dbReference>
<dbReference type="InterPro" id="IPR016166">
    <property type="entry name" value="FAD-bd_PCMH"/>
</dbReference>
<dbReference type="EC" id="1.3.1.98" evidence="5 19"/>
<dbReference type="GO" id="GO:0008360">
    <property type="term" value="P:regulation of cell shape"/>
    <property type="evidence" value="ECO:0007669"/>
    <property type="project" value="UniProtKB-KW"/>
</dbReference>
<feature type="active site" evidence="19">
    <location>
        <position position="301"/>
    </location>
</feature>
<feature type="domain" description="FAD-binding PCMH-type" evidence="20">
    <location>
        <begin position="37"/>
        <end position="202"/>
    </location>
</feature>
<dbReference type="HOGENOM" id="CLU_035304_1_1_0"/>
<dbReference type="InterPro" id="IPR016167">
    <property type="entry name" value="FAD-bd_PCMH_sub1"/>
</dbReference>
<evidence type="ECO:0000256" key="9">
    <source>
        <dbReference type="ARBA" id="ARBA00022630"/>
    </source>
</evidence>
<name>F8C5Q6_THEGP</name>
<dbReference type="InterPro" id="IPR016169">
    <property type="entry name" value="FAD-bd_PCMH_sub2"/>
</dbReference>
<reference evidence="21 22" key="1">
    <citation type="journal article" date="2013" name="Genome Announc.">
        <title>Complete genome sequence of the hyperthermophilic sulfate-reducing bacterium Thermodesulfobacterium geofontis OPF15T.</title>
        <authorList>
            <person name="Elkins J.G."/>
            <person name="Hamilton-Brehm S.D."/>
            <person name="Lucas S."/>
            <person name="Han J."/>
            <person name="Lapidus A."/>
            <person name="Cheng J.F."/>
            <person name="Goodwin L.A."/>
            <person name="Pitluck S."/>
            <person name="Peters L."/>
            <person name="Mikhailova N."/>
            <person name="Davenport K.W."/>
            <person name="Detter J.C."/>
            <person name="Han C.S."/>
            <person name="Tapia R."/>
            <person name="Land M.L."/>
            <person name="Hauser L."/>
            <person name="Kyrpides N.C."/>
            <person name="Ivanova N.N."/>
            <person name="Pagani I."/>
            <person name="Bruce D."/>
            <person name="Woyke T."/>
            <person name="Cottingham R.W."/>
        </authorList>
    </citation>
    <scope>NUCLEOTIDE SEQUENCE [LARGE SCALE GENOMIC DNA]</scope>
    <source>
        <strain evidence="21 22">OPF15</strain>
    </source>
</reference>
<evidence type="ECO:0000256" key="4">
    <source>
        <dbReference type="ARBA" id="ARBA00004752"/>
    </source>
</evidence>
<evidence type="ECO:0000256" key="6">
    <source>
        <dbReference type="ARBA" id="ARBA00015188"/>
    </source>
</evidence>
<evidence type="ECO:0000259" key="20">
    <source>
        <dbReference type="PROSITE" id="PS51387"/>
    </source>
</evidence>
<feature type="active site" evidence="19">
    <location>
        <position position="184"/>
    </location>
</feature>
<keyword evidence="22" id="KW-1185">Reference proteome</keyword>
<accession>F8C5Q6</accession>
<dbReference type="Pfam" id="PF02873">
    <property type="entry name" value="MurB_C"/>
    <property type="match status" value="1"/>
</dbReference>
<evidence type="ECO:0000256" key="19">
    <source>
        <dbReference type="HAMAP-Rule" id="MF_00037"/>
    </source>
</evidence>
<dbReference type="OrthoDB" id="9804753at2"/>
<dbReference type="PATRIC" id="fig|795359.3.peg.955"/>
<evidence type="ECO:0000256" key="18">
    <source>
        <dbReference type="ARBA" id="ARBA00048914"/>
    </source>
</evidence>
<keyword evidence="10 19" id="KW-0274">FAD</keyword>
<evidence type="ECO:0000313" key="22">
    <source>
        <dbReference type="Proteomes" id="UP000006583"/>
    </source>
</evidence>
<dbReference type="RefSeq" id="WP_013909740.1">
    <property type="nucleotide sequence ID" value="NC_015682.1"/>
</dbReference>
<evidence type="ECO:0000256" key="8">
    <source>
        <dbReference type="ARBA" id="ARBA00022618"/>
    </source>
</evidence>
<dbReference type="SUPFAM" id="SSF56194">
    <property type="entry name" value="Uridine diphospho-N-Acetylenolpyruvylglucosamine reductase, MurB, C-terminal domain"/>
    <property type="match status" value="1"/>
</dbReference>
<evidence type="ECO:0000256" key="12">
    <source>
        <dbReference type="ARBA" id="ARBA00022960"/>
    </source>
</evidence>
<dbReference type="InterPro" id="IPR036635">
    <property type="entry name" value="MurB_C_sf"/>
</dbReference>
<keyword evidence="8 19" id="KW-0132">Cell division</keyword>
<dbReference type="GO" id="GO:0071555">
    <property type="term" value="P:cell wall organization"/>
    <property type="evidence" value="ECO:0007669"/>
    <property type="project" value="UniProtKB-KW"/>
</dbReference>
<proteinExistence type="inferred from homology"/>
<evidence type="ECO:0000256" key="5">
    <source>
        <dbReference type="ARBA" id="ARBA00012518"/>
    </source>
</evidence>
<dbReference type="UniPathway" id="UPA00219"/>